<organism evidence="1 2">
    <name type="scientific">Nyssa sinensis</name>
    <dbReference type="NCBI Taxonomy" id="561372"/>
    <lineage>
        <taxon>Eukaryota</taxon>
        <taxon>Viridiplantae</taxon>
        <taxon>Streptophyta</taxon>
        <taxon>Embryophyta</taxon>
        <taxon>Tracheophyta</taxon>
        <taxon>Spermatophyta</taxon>
        <taxon>Magnoliopsida</taxon>
        <taxon>eudicotyledons</taxon>
        <taxon>Gunneridae</taxon>
        <taxon>Pentapetalae</taxon>
        <taxon>asterids</taxon>
        <taxon>Cornales</taxon>
        <taxon>Nyssaceae</taxon>
        <taxon>Nyssa</taxon>
    </lineage>
</organism>
<dbReference type="AlphaFoldDB" id="A0A5J5BG05"/>
<keyword evidence="2" id="KW-1185">Reference proteome</keyword>
<evidence type="ECO:0000313" key="2">
    <source>
        <dbReference type="Proteomes" id="UP000325577"/>
    </source>
</evidence>
<evidence type="ECO:0000313" key="1">
    <source>
        <dbReference type="EMBL" id="KAA8541546.1"/>
    </source>
</evidence>
<reference evidence="1 2" key="1">
    <citation type="submission" date="2019-09" db="EMBL/GenBank/DDBJ databases">
        <title>A chromosome-level genome assembly of the Chinese tupelo Nyssa sinensis.</title>
        <authorList>
            <person name="Yang X."/>
            <person name="Kang M."/>
            <person name="Yang Y."/>
            <person name="Xiong H."/>
            <person name="Wang M."/>
            <person name="Zhang Z."/>
            <person name="Wang Z."/>
            <person name="Wu H."/>
            <person name="Ma T."/>
            <person name="Liu J."/>
            <person name="Xi Z."/>
        </authorList>
    </citation>
    <scope>NUCLEOTIDE SEQUENCE [LARGE SCALE GENOMIC DNA]</scope>
    <source>
        <strain evidence="1">J267</strain>
        <tissue evidence="1">Leaf</tissue>
    </source>
</reference>
<protein>
    <submittedName>
        <fullName evidence="1">Uncharacterized protein</fullName>
    </submittedName>
</protein>
<proteinExistence type="predicted"/>
<sequence length="96" mass="11590">MDRVVAVFQFLSFNFKEPSSSQLSLPRSVNFANVRRLRKLQRWIRKSWGILSDLTIHYNTIQDLVLKRYRKWRSLAHCLFTLTKEHLHSSMRSRKL</sequence>
<name>A0A5J5BG05_9ASTE</name>
<dbReference type="Proteomes" id="UP000325577">
    <property type="component" value="Linkage Group LG12"/>
</dbReference>
<dbReference type="EMBL" id="CM018035">
    <property type="protein sequence ID" value="KAA8541546.1"/>
    <property type="molecule type" value="Genomic_DNA"/>
</dbReference>
<accession>A0A5J5BG05</accession>
<gene>
    <name evidence="1" type="ORF">F0562_022698</name>
</gene>